<evidence type="ECO:0000256" key="1">
    <source>
        <dbReference type="SAM" id="MobiDB-lite"/>
    </source>
</evidence>
<accession>A0A9I9DJR4</accession>
<protein>
    <submittedName>
        <fullName evidence="2">Uncharacterized protein</fullName>
    </submittedName>
</protein>
<sequence>MKGVRADEEDERNEREGDGTLRRWRLKKGKKRR</sequence>
<organism evidence="2">
    <name type="scientific">Cucumis melo</name>
    <name type="common">Muskmelon</name>
    <dbReference type="NCBI Taxonomy" id="3656"/>
    <lineage>
        <taxon>Eukaryota</taxon>
        <taxon>Viridiplantae</taxon>
        <taxon>Streptophyta</taxon>
        <taxon>Embryophyta</taxon>
        <taxon>Tracheophyta</taxon>
        <taxon>Spermatophyta</taxon>
        <taxon>Magnoliopsida</taxon>
        <taxon>eudicotyledons</taxon>
        <taxon>Gunneridae</taxon>
        <taxon>Pentapetalae</taxon>
        <taxon>rosids</taxon>
        <taxon>fabids</taxon>
        <taxon>Cucurbitales</taxon>
        <taxon>Cucurbitaceae</taxon>
        <taxon>Benincaseae</taxon>
        <taxon>Cucumis</taxon>
    </lineage>
</organism>
<dbReference type="EnsemblPlants" id="MELO3C019549.2.1">
    <property type="protein sequence ID" value="MELO3C019549.2.1"/>
    <property type="gene ID" value="MELO3C019549.2"/>
</dbReference>
<dbReference type="AlphaFoldDB" id="A0A9I9DJR4"/>
<proteinExistence type="predicted"/>
<name>A0A9I9DJR4_CUCME</name>
<feature type="compositionally biased region" description="Basic residues" evidence="1">
    <location>
        <begin position="22"/>
        <end position="33"/>
    </location>
</feature>
<dbReference type="Gramene" id="MELO3C019549.2.1">
    <property type="protein sequence ID" value="MELO3C019549.2.1"/>
    <property type="gene ID" value="MELO3C019549.2"/>
</dbReference>
<feature type="compositionally biased region" description="Basic and acidic residues" evidence="1">
    <location>
        <begin position="1"/>
        <end position="21"/>
    </location>
</feature>
<feature type="region of interest" description="Disordered" evidence="1">
    <location>
        <begin position="1"/>
        <end position="33"/>
    </location>
</feature>
<evidence type="ECO:0000313" key="2">
    <source>
        <dbReference type="EnsemblPlants" id="MELO3C019549.2.1"/>
    </source>
</evidence>
<reference evidence="2" key="1">
    <citation type="submission" date="2023-03" db="UniProtKB">
        <authorList>
            <consortium name="EnsemblPlants"/>
        </authorList>
    </citation>
    <scope>IDENTIFICATION</scope>
</reference>